<evidence type="ECO:0000313" key="1">
    <source>
        <dbReference type="EMBL" id="OAF70382.1"/>
    </source>
</evidence>
<dbReference type="OrthoDB" id="2142729at2759"/>
<name>A0A177B9N8_9BILA</name>
<organism evidence="1 2">
    <name type="scientific">Intoshia linei</name>
    <dbReference type="NCBI Taxonomy" id="1819745"/>
    <lineage>
        <taxon>Eukaryota</taxon>
        <taxon>Metazoa</taxon>
        <taxon>Spiralia</taxon>
        <taxon>Lophotrochozoa</taxon>
        <taxon>Mesozoa</taxon>
        <taxon>Orthonectida</taxon>
        <taxon>Rhopaluridae</taxon>
        <taxon>Intoshia</taxon>
    </lineage>
</organism>
<accession>A0A177B9N8</accession>
<dbReference type="Proteomes" id="UP000078046">
    <property type="component" value="Unassembled WGS sequence"/>
</dbReference>
<evidence type="ECO:0000313" key="2">
    <source>
        <dbReference type="Proteomes" id="UP000078046"/>
    </source>
</evidence>
<proteinExistence type="predicted"/>
<protein>
    <submittedName>
        <fullName evidence="1">Uncharacterized protein</fullName>
    </submittedName>
</protein>
<dbReference type="EMBL" id="LWCA01000155">
    <property type="protein sequence ID" value="OAF70382.1"/>
    <property type="molecule type" value="Genomic_DNA"/>
</dbReference>
<gene>
    <name evidence="1" type="ORF">A3Q56_01893</name>
</gene>
<comment type="caution">
    <text evidence="1">The sequence shown here is derived from an EMBL/GenBank/DDBJ whole genome shotgun (WGS) entry which is preliminary data.</text>
</comment>
<reference evidence="1 2" key="1">
    <citation type="submission" date="2016-04" db="EMBL/GenBank/DDBJ databases">
        <title>The genome of Intoshia linei affirms orthonectids as highly simplified spiralians.</title>
        <authorList>
            <person name="Mikhailov K.V."/>
            <person name="Slusarev G.S."/>
            <person name="Nikitin M.A."/>
            <person name="Logacheva M.D."/>
            <person name="Penin A."/>
            <person name="Aleoshin V."/>
            <person name="Panchin Y.V."/>
        </authorList>
    </citation>
    <scope>NUCLEOTIDE SEQUENCE [LARGE SCALE GENOMIC DNA]</scope>
    <source>
        <strain evidence="1">Intl2013</strain>
        <tissue evidence="1">Whole animal</tissue>
    </source>
</reference>
<dbReference type="AlphaFoldDB" id="A0A177B9N8"/>
<keyword evidence="2" id="KW-1185">Reference proteome</keyword>
<sequence length="729" mass="85364">MIPEKQNYETEVHAAFESLKEILQKTRKGTAKKIYETIYECTYNKEKHTCLLNGQVSNILYKNLYLRKDKSESMDNLLKKDIEIKNLQENFTQSKSEYKKLLINYKKVLNSNQILLETINKIKSNVENNNKTIVSTVDLNLKKMNKIDKKCMLILKKFDFYNDDLKNNMTNYQTDLTTYKDTFKSLEKSFNEIELKDTDSKLKIKNKKNNLLNDIKCCNLNDLELREIRSKIIIEYIQIMYTLFENFFKSPINEDDIKGKLQYEFYKYIDKLIPLNSEIFAIYNHKSNMKLKVNEIDKLNETDTETKIKKTTLSALSEKKIQSNLFLVNDSEFSTYAAIMEITRNNGISYEPIGTNEFCDYCHEITFICPHKIQSQVILKIPPHTTHAKITRPIVYINQIRANKKRKPVKVKTVDNVLDGIVEKKVYVDSVLVSLVNLIGKSNEILIMTENELNFIIVNFTSYFNIFEWSHLKFKCQQIVPLEFLQKFLIKLFSFESVVSIVMHSFLNQLIDQVTNNFYTPLNLILNYFAGINSIFALRYILILNEILNHLSISCLPEVENFVKKMYPYLIKDDIDMFKLDYMSFSKGIVNKDTLLGFLVYSVSKGTEPRLKEAMTIIRANNKVIHFIETNKLIFILSSIDIDMHLPNVSTIDAIEQMMVSIHTVRDHNIDSIVKIQFATEVHAYMSLLNYIYKIKLFQNLKQSSKEFGLSFIVCHSLSHLNFFYSDDD</sequence>